<dbReference type="NCBIfam" id="TIGR00531">
    <property type="entry name" value="BCCP"/>
    <property type="match status" value="1"/>
</dbReference>
<dbReference type="OrthoDB" id="9807469at2"/>
<dbReference type="GO" id="GO:0006094">
    <property type="term" value="P:gluconeogenesis"/>
    <property type="evidence" value="ECO:0007669"/>
    <property type="project" value="TreeGrafter"/>
</dbReference>
<evidence type="ECO:0000313" key="4">
    <source>
        <dbReference type="EMBL" id="AGA69857.1"/>
    </source>
</evidence>
<reference evidence="5" key="1">
    <citation type="submission" date="2012-02" db="EMBL/GenBank/DDBJ databases">
        <title>Complete sequence of Desulfitobacterium dichloroeliminans LMG P-21439.</title>
        <authorList>
            <person name="Lucas S."/>
            <person name="Han J."/>
            <person name="Lapidus A."/>
            <person name="Cheng J.-F."/>
            <person name="Goodwin L."/>
            <person name="Pitluck S."/>
            <person name="Peters L."/>
            <person name="Ovchinnikova G."/>
            <person name="Teshima H."/>
            <person name="Detter J.C."/>
            <person name="Han C."/>
            <person name="Tapia R."/>
            <person name="Land M."/>
            <person name="Hauser L."/>
            <person name="Kyrpides N."/>
            <person name="Ivanova N."/>
            <person name="Pagani I."/>
            <person name="Kruse T."/>
            <person name="de Vos W.M."/>
            <person name="Boon N."/>
            <person name="Smidt H."/>
            <person name="Woyke T."/>
        </authorList>
    </citation>
    <scope>NUCLEOTIDE SEQUENCE [LARGE SCALE GENOMIC DNA]</scope>
    <source>
        <strain evidence="5">LMG P-21439 / DCA1</strain>
    </source>
</reference>
<dbReference type="InterPro" id="IPR011053">
    <property type="entry name" value="Single_hybrid_motif"/>
</dbReference>
<dbReference type="CDD" id="cd07937">
    <property type="entry name" value="DRE_TIM_PC_TC_5S"/>
    <property type="match status" value="1"/>
</dbReference>
<dbReference type="PRINTS" id="PR01071">
    <property type="entry name" value="ACOABIOTINCC"/>
</dbReference>
<dbReference type="Pfam" id="PF00682">
    <property type="entry name" value="HMGL-like"/>
    <property type="match status" value="1"/>
</dbReference>
<dbReference type="GO" id="GO:0003989">
    <property type="term" value="F:acetyl-CoA carboxylase activity"/>
    <property type="evidence" value="ECO:0007669"/>
    <property type="project" value="InterPro"/>
</dbReference>
<dbReference type="InterPro" id="IPR013785">
    <property type="entry name" value="Aldolase_TIM"/>
</dbReference>
<dbReference type="Gene3D" id="2.40.50.100">
    <property type="match status" value="1"/>
</dbReference>
<keyword evidence="5" id="KW-1185">Reference proteome</keyword>
<dbReference type="SUPFAM" id="SSF51230">
    <property type="entry name" value="Single hybrid motif"/>
    <property type="match status" value="1"/>
</dbReference>
<sequence>MKPVRITDTTLRDAHQSLWATRMKTEDLVPILAELDQVGYHSLEVWGGATFDVGLRFLGEDPWERLRTIKKHVKNTPLQMLLRGQSLVGYQHYPDDVVREFVQLSVKNGIDIIRIFDALNDVRNMIVPMEAAKKAGAHVQASVVYTISPVHTLEHYLDTARALVDLGADSICIKDMAGLLTPIRAYKLVSLIKEELGVMVQLHTHYIGGMGTIAYVKAAEAGVDVIDTASVPLAFGASQPPVELVVRALQEFEFAPQLDIPQLFRIANYFEDLRKSRGFERGITRISDMRVFEHQVPGGMISNLVSQLEEQKALNRINEVLDEIPRVRAELGYPPLVTPTSQIVGTQAVLNVLSGTRYKLIPAEVKAYVGGLYGKPPAPIDPDIQKKIIGDGEVITVRPADKLAPGLEKAEQESKDLARSREDVLSYALFPQVAKKFFVEREKGITVSDKNPVILTPKEDSKLDLKEIKELIKLIGDTDITELNLESEGVKVSIKKGSAPVSVGALPVMATVAEVSAQPAPALPGTSTAKDFQGAPEIMAASAKNVQYIKSPMVGTFYRSPSPDAGSFVELGQTVKAEETVCIIEAMKLMNEIEAEISGKIVEILVENGQPVEFGQPLFAVET</sequence>
<dbReference type="eggNOG" id="COG5016">
    <property type="taxonomic scope" value="Bacteria"/>
</dbReference>
<feature type="domain" description="Pyruvate carboxyltransferase" evidence="3">
    <location>
        <begin position="4"/>
        <end position="264"/>
    </location>
</feature>
<dbReference type="KEGG" id="ddl:Desdi_2433"/>
<evidence type="ECO:0000313" key="5">
    <source>
        <dbReference type="Proteomes" id="UP000010797"/>
    </source>
</evidence>
<dbReference type="InterPro" id="IPR000089">
    <property type="entry name" value="Biotin_lipoyl"/>
</dbReference>
<name>L0F9H2_DESDL</name>
<dbReference type="HOGENOM" id="CLU_000395_4_3_9"/>
<dbReference type="STRING" id="871963.Desdi_2433"/>
<dbReference type="PROSITE" id="PS50968">
    <property type="entry name" value="BIOTINYL_LIPOYL"/>
    <property type="match status" value="1"/>
</dbReference>
<keyword evidence="1" id="KW-0092">Biotin</keyword>
<dbReference type="GO" id="GO:0004736">
    <property type="term" value="F:pyruvate carboxylase activity"/>
    <property type="evidence" value="ECO:0007669"/>
    <property type="project" value="TreeGrafter"/>
</dbReference>
<evidence type="ECO:0000256" key="1">
    <source>
        <dbReference type="ARBA" id="ARBA00023267"/>
    </source>
</evidence>
<organism evidence="4 5">
    <name type="scientific">Desulfitobacterium dichloroeliminans (strain LMG P-21439 / DCA1)</name>
    <dbReference type="NCBI Taxonomy" id="871963"/>
    <lineage>
        <taxon>Bacteria</taxon>
        <taxon>Bacillati</taxon>
        <taxon>Bacillota</taxon>
        <taxon>Clostridia</taxon>
        <taxon>Eubacteriales</taxon>
        <taxon>Desulfitobacteriaceae</taxon>
        <taxon>Desulfitobacterium</taxon>
    </lineage>
</organism>
<evidence type="ECO:0000259" key="2">
    <source>
        <dbReference type="PROSITE" id="PS50968"/>
    </source>
</evidence>
<dbReference type="InterPro" id="IPR003379">
    <property type="entry name" value="Carboxylase_cons_dom"/>
</dbReference>
<dbReference type="Pfam" id="PF00364">
    <property type="entry name" value="Biotin_lipoyl"/>
    <property type="match status" value="1"/>
</dbReference>
<dbReference type="Pfam" id="PF02436">
    <property type="entry name" value="PYC_OADA"/>
    <property type="match status" value="1"/>
</dbReference>
<proteinExistence type="predicted"/>
<dbReference type="PROSITE" id="PS50991">
    <property type="entry name" value="PYR_CT"/>
    <property type="match status" value="1"/>
</dbReference>
<evidence type="ECO:0000259" key="3">
    <source>
        <dbReference type="PROSITE" id="PS50991"/>
    </source>
</evidence>
<accession>L0F9H2</accession>
<dbReference type="Gene3D" id="3.20.20.70">
    <property type="entry name" value="Aldolase class I"/>
    <property type="match status" value="1"/>
</dbReference>
<dbReference type="InterPro" id="IPR001249">
    <property type="entry name" value="AcCoA_biotinCC"/>
</dbReference>
<protein>
    <submittedName>
        <fullName evidence="4">Acetyl-CoA carboxylase, biotin carboxyl carrier protein</fullName>
    </submittedName>
</protein>
<feature type="domain" description="Lipoyl-binding" evidence="2">
    <location>
        <begin position="546"/>
        <end position="622"/>
    </location>
</feature>
<dbReference type="PANTHER" id="PTHR43778:SF2">
    <property type="entry name" value="PYRUVATE CARBOXYLASE, MITOCHONDRIAL"/>
    <property type="match status" value="1"/>
</dbReference>
<dbReference type="eggNOG" id="COG0511">
    <property type="taxonomic scope" value="Bacteria"/>
</dbReference>
<dbReference type="InterPro" id="IPR055268">
    <property type="entry name" value="PCB-like"/>
</dbReference>
<dbReference type="FunFam" id="2.40.50.100:FF:000003">
    <property type="entry name" value="Acetyl-CoA carboxylase biotin carboxyl carrier protein"/>
    <property type="match status" value="1"/>
</dbReference>
<gene>
    <name evidence="4" type="ordered locus">Desdi_2433</name>
</gene>
<dbReference type="AlphaFoldDB" id="L0F9H2"/>
<dbReference type="GO" id="GO:0006633">
    <property type="term" value="P:fatty acid biosynthetic process"/>
    <property type="evidence" value="ECO:0007669"/>
    <property type="project" value="InterPro"/>
</dbReference>
<dbReference type="InterPro" id="IPR000891">
    <property type="entry name" value="PYR_CT"/>
</dbReference>
<dbReference type="CDD" id="cd06850">
    <property type="entry name" value="biotinyl_domain"/>
    <property type="match status" value="1"/>
</dbReference>
<dbReference type="NCBIfam" id="NF006761">
    <property type="entry name" value="PRK09282.1"/>
    <property type="match status" value="1"/>
</dbReference>
<dbReference type="SUPFAM" id="SSF89000">
    <property type="entry name" value="post-HMGL domain-like"/>
    <property type="match status" value="1"/>
</dbReference>
<dbReference type="Proteomes" id="UP000010797">
    <property type="component" value="Chromosome"/>
</dbReference>
<dbReference type="RefSeq" id="WP_015262829.1">
    <property type="nucleotide sequence ID" value="NC_019903.1"/>
</dbReference>
<dbReference type="GO" id="GO:0009317">
    <property type="term" value="C:acetyl-CoA carboxylase complex"/>
    <property type="evidence" value="ECO:0007669"/>
    <property type="project" value="InterPro"/>
</dbReference>
<dbReference type="SUPFAM" id="SSF51569">
    <property type="entry name" value="Aldolase"/>
    <property type="match status" value="1"/>
</dbReference>
<dbReference type="EMBL" id="CP003344">
    <property type="protein sequence ID" value="AGA69857.1"/>
    <property type="molecule type" value="Genomic_DNA"/>
</dbReference>
<dbReference type="PANTHER" id="PTHR43778">
    <property type="entry name" value="PYRUVATE CARBOXYLASE"/>
    <property type="match status" value="1"/>
</dbReference>